<proteinExistence type="predicted"/>
<organism evidence="2">
    <name type="scientific">marine metagenome</name>
    <dbReference type="NCBI Taxonomy" id="408172"/>
    <lineage>
        <taxon>unclassified sequences</taxon>
        <taxon>metagenomes</taxon>
        <taxon>ecological metagenomes</taxon>
    </lineage>
</organism>
<name>A0A382Q1J9_9ZZZZ</name>
<keyword evidence="1" id="KW-0812">Transmembrane</keyword>
<feature type="non-terminal residue" evidence="2">
    <location>
        <position position="49"/>
    </location>
</feature>
<keyword evidence="1" id="KW-1133">Transmembrane helix</keyword>
<dbReference type="AlphaFoldDB" id="A0A382Q1J9"/>
<evidence type="ECO:0000256" key="1">
    <source>
        <dbReference type="SAM" id="Phobius"/>
    </source>
</evidence>
<sequence>VEIGLFVILFFSIYLVFKSQDKNLNNFLTNLMIYSGIFMSIGVLIGFLE</sequence>
<protein>
    <submittedName>
        <fullName evidence="2">Uncharacterized protein</fullName>
    </submittedName>
</protein>
<gene>
    <name evidence="2" type="ORF">METZ01_LOCUS331669</name>
</gene>
<feature type="non-terminal residue" evidence="2">
    <location>
        <position position="1"/>
    </location>
</feature>
<dbReference type="EMBL" id="UINC01110961">
    <property type="protein sequence ID" value="SVC78815.1"/>
    <property type="molecule type" value="Genomic_DNA"/>
</dbReference>
<keyword evidence="1" id="KW-0472">Membrane</keyword>
<evidence type="ECO:0000313" key="2">
    <source>
        <dbReference type="EMBL" id="SVC78815.1"/>
    </source>
</evidence>
<reference evidence="2" key="1">
    <citation type="submission" date="2018-05" db="EMBL/GenBank/DDBJ databases">
        <authorList>
            <person name="Lanie J.A."/>
            <person name="Ng W.-L."/>
            <person name="Kazmierczak K.M."/>
            <person name="Andrzejewski T.M."/>
            <person name="Davidsen T.M."/>
            <person name="Wayne K.J."/>
            <person name="Tettelin H."/>
            <person name="Glass J.I."/>
            <person name="Rusch D."/>
            <person name="Podicherti R."/>
            <person name="Tsui H.-C.T."/>
            <person name="Winkler M.E."/>
        </authorList>
    </citation>
    <scope>NUCLEOTIDE SEQUENCE</scope>
</reference>
<feature type="transmembrane region" description="Helical" evidence="1">
    <location>
        <begin position="28"/>
        <end position="48"/>
    </location>
</feature>
<accession>A0A382Q1J9</accession>